<comment type="cofactor">
    <cofactor evidence="8">
        <name>FAD</name>
        <dbReference type="ChEBI" id="CHEBI:57692"/>
    </cofactor>
    <text evidence="8">Binds 1 FAD per subunit.</text>
</comment>
<keyword evidence="14" id="KW-1185">Reference proteome</keyword>
<evidence type="ECO:0000256" key="6">
    <source>
        <dbReference type="ARBA" id="ARBA00023157"/>
    </source>
</evidence>
<dbReference type="InterPro" id="IPR023753">
    <property type="entry name" value="FAD/NAD-binding_dom"/>
</dbReference>
<dbReference type="EMBL" id="FNAF01000007">
    <property type="protein sequence ID" value="SDD80289.1"/>
    <property type="molecule type" value="Genomic_DNA"/>
</dbReference>
<reference evidence="13 14" key="1">
    <citation type="submission" date="2016-10" db="EMBL/GenBank/DDBJ databases">
        <authorList>
            <person name="de Groot N.N."/>
        </authorList>
    </citation>
    <scope>NUCLEOTIDE SEQUENCE [LARGE SCALE GENOMIC DNA]</scope>
    <source>
        <strain evidence="13 14">DSM 20475</strain>
    </source>
</reference>
<evidence type="ECO:0000259" key="11">
    <source>
        <dbReference type="Pfam" id="PF02852"/>
    </source>
</evidence>
<evidence type="ECO:0000256" key="10">
    <source>
        <dbReference type="RuleBase" id="RU003691"/>
    </source>
</evidence>
<dbReference type="AlphaFoldDB" id="A0A1G6XPY7"/>
<dbReference type="Pfam" id="PF07992">
    <property type="entry name" value="Pyr_redox_2"/>
    <property type="match status" value="1"/>
</dbReference>
<dbReference type="GO" id="GO:0016668">
    <property type="term" value="F:oxidoreductase activity, acting on a sulfur group of donors, NAD(P) as acceptor"/>
    <property type="evidence" value="ECO:0007669"/>
    <property type="project" value="InterPro"/>
</dbReference>
<feature type="disulfide bond" description="Redox-active" evidence="9">
    <location>
        <begin position="54"/>
        <end position="59"/>
    </location>
</feature>
<dbReference type="PRINTS" id="PR00368">
    <property type="entry name" value="FADPNR"/>
</dbReference>
<feature type="binding site" evidence="8">
    <location>
        <position position="329"/>
    </location>
    <ligand>
        <name>FAD</name>
        <dbReference type="ChEBI" id="CHEBI:57692"/>
    </ligand>
</feature>
<keyword evidence="6" id="KW-1015">Disulfide bond</keyword>
<dbReference type="InterPro" id="IPR016156">
    <property type="entry name" value="FAD/NAD-linked_Rdtase_dimer_sf"/>
</dbReference>
<dbReference type="PANTHER" id="PTHR43014">
    <property type="entry name" value="MERCURIC REDUCTASE"/>
    <property type="match status" value="1"/>
</dbReference>
<dbReference type="PROSITE" id="PS00076">
    <property type="entry name" value="PYRIDINE_REDOX_1"/>
    <property type="match status" value="1"/>
</dbReference>
<evidence type="ECO:0000256" key="3">
    <source>
        <dbReference type="ARBA" id="ARBA00022827"/>
    </source>
</evidence>
<feature type="binding site" evidence="8">
    <location>
        <position position="63"/>
    </location>
    <ligand>
        <name>FAD</name>
        <dbReference type="ChEBI" id="CHEBI:57692"/>
    </ligand>
</feature>
<proteinExistence type="inferred from homology"/>
<dbReference type="PRINTS" id="PR00411">
    <property type="entry name" value="PNDRDTASEI"/>
</dbReference>
<dbReference type="STRING" id="2741.SAMN04489866_10750"/>
<evidence type="ECO:0000256" key="1">
    <source>
        <dbReference type="ARBA" id="ARBA00007532"/>
    </source>
</evidence>
<evidence type="ECO:0000256" key="9">
    <source>
        <dbReference type="PIRSR" id="PIRSR000350-4"/>
    </source>
</evidence>
<dbReference type="Gene3D" id="3.30.390.30">
    <property type="match status" value="1"/>
</dbReference>
<dbReference type="Gene3D" id="3.50.50.60">
    <property type="entry name" value="FAD/NAD(P)-binding domain"/>
    <property type="match status" value="2"/>
</dbReference>
<dbReference type="GO" id="GO:0000166">
    <property type="term" value="F:nucleotide binding"/>
    <property type="evidence" value="ECO:0007669"/>
    <property type="project" value="UniProtKB-KW"/>
</dbReference>
<evidence type="ECO:0000313" key="13">
    <source>
        <dbReference type="EMBL" id="SDD80289.1"/>
    </source>
</evidence>
<protein>
    <submittedName>
        <fullName evidence="13">Dihydrolipoamide dehydrogenase</fullName>
    </submittedName>
</protein>
<sequence>MPNGYIIRMREDDMMKKYDVIVIGTGSGNIILEEALKKGLSCAQIERDKFGGTCLTRGCIPTKVMVTAADRLYEIEDAQALGIKAGKPEVDWETIGRRVWQKIDESKDLRDFYLQEDNLDVYEGEAYFTGNHSLKVRLNAGGESEEITAPKIFVGVGGRTKVPAIEGLDKVPYATSEDFFGEGWPTEPYKDVIVIGGGAIGCEFAHIFRAFGARVQLVQHNVRLLPKSDAELSAALLHNFKLDGITVYLNKETPSARPDGDGVVLTIRDRADDSLTDIRADLLFICPGIVPNSDRLALGNTDITVNDRGWIPTNEFLETSVPGVYAFGDINGLHQFRHKANYEADILAYNHFLSRSETDRRWARYDNVPAVTYTHPEVADVGLSEEAAEKAGHRVRIGRWHYYETAKGFALGYTPDSDQKAFAKLVIDAASGNILGMHAIGPYASTLIQPYVNLMNAGDTPLVPLHPKIASPDVKKWRSLSLVRDMNPHNWRTVRETMVPHPALSEVGIWTYYDLEEQADKNKPE</sequence>
<keyword evidence="3 8" id="KW-0274">FAD</keyword>
<evidence type="ECO:0000313" key="14">
    <source>
        <dbReference type="Proteomes" id="UP000198995"/>
    </source>
</evidence>
<evidence type="ECO:0000256" key="7">
    <source>
        <dbReference type="ARBA" id="ARBA00023284"/>
    </source>
</evidence>
<keyword evidence="4" id="KW-0521">NADP</keyword>
<dbReference type="SUPFAM" id="SSF55424">
    <property type="entry name" value="FAD/NAD-linked reductases, dimerisation (C-terminal) domain"/>
    <property type="match status" value="1"/>
</dbReference>
<dbReference type="PIRSF" id="PIRSF000350">
    <property type="entry name" value="Mercury_reductase_MerA"/>
    <property type="match status" value="1"/>
</dbReference>
<keyword evidence="5 10" id="KW-0560">Oxidoreductase</keyword>
<evidence type="ECO:0000259" key="12">
    <source>
        <dbReference type="Pfam" id="PF07992"/>
    </source>
</evidence>
<keyword evidence="7 10" id="KW-0676">Redox-active center</keyword>
<dbReference type="SUPFAM" id="SSF51905">
    <property type="entry name" value="FAD/NAD(P)-binding domain"/>
    <property type="match status" value="1"/>
</dbReference>
<gene>
    <name evidence="13" type="ORF">SAMN04489866_10750</name>
</gene>
<evidence type="ECO:0000256" key="5">
    <source>
        <dbReference type="ARBA" id="ARBA00023002"/>
    </source>
</evidence>
<name>A0A1G6XPY7_PEPNI</name>
<evidence type="ECO:0000256" key="4">
    <source>
        <dbReference type="ARBA" id="ARBA00022857"/>
    </source>
</evidence>
<feature type="binding site" evidence="8">
    <location>
        <begin position="196"/>
        <end position="203"/>
    </location>
    <ligand>
        <name>NAD(+)</name>
        <dbReference type="ChEBI" id="CHEBI:57540"/>
    </ligand>
</feature>
<accession>A0A1G6XPY7</accession>
<keyword evidence="8" id="KW-0520">NAD</keyword>
<feature type="binding site" evidence="8">
    <location>
        <position position="288"/>
    </location>
    <ligand>
        <name>NAD(+)</name>
        <dbReference type="ChEBI" id="CHEBI:57540"/>
    </ligand>
</feature>
<dbReference type="InterPro" id="IPR004099">
    <property type="entry name" value="Pyr_nucl-diS_OxRdtase_dimer"/>
</dbReference>
<organism evidence="13 14">
    <name type="scientific">Peptococcus niger</name>
    <dbReference type="NCBI Taxonomy" id="2741"/>
    <lineage>
        <taxon>Bacteria</taxon>
        <taxon>Bacillati</taxon>
        <taxon>Bacillota</taxon>
        <taxon>Clostridia</taxon>
        <taxon>Eubacteriales</taxon>
        <taxon>Peptococcaceae</taxon>
        <taxon>Peptococcus</taxon>
    </lineage>
</organism>
<evidence type="ECO:0000256" key="2">
    <source>
        <dbReference type="ARBA" id="ARBA00022630"/>
    </source>
</evidence>
<evidence type="ECO:0000256" key="8">
    <source>
        <dbReference type="PIRSR" id="PIRSR000350-3"/>
    </source>
</evidence>
<dbReference type="InterPro" id="IPR036188">
    <property type="entry name" value="FAD/NAD-bd_sf"/>
</dbReference>
<dbReference type="Pfam" id="PF02852">
    <property type="entry name" value="Pyr_redox_dim"/>
    <property type="match status" value="1"/>
</dbReference>
<dbReference type="Proteomes" id="UP000198995">
    <property type="component" value="Unassembled WGS sequence"/>
</dbReference>
<feature type="domain" description="FAD/NAD(P)-binding" evidence="12">
    <location>
        <begin position="18"/>
        <end position="341"/>
    </location>
</feature>
<comment type="similarity">
    <text evidence="1 10">Belongs to the class-I pyridine nucleotide-disulfide oxidoreductase family.</text>
</comment>
<keyword evidence="8" id="KW-0547">Nucleotide-binding</keyword>
<dbReference type="PANTHER" id="PTHR43014:SF5">
    <property type="entry name" value="GLUTATHIONE REDUCTASE (NADPH)"/>
    <property type="match status" value="1"/>
</dbReference>
<feature type="domain" description="Pyridine nucleotide-disulphide oxidoreductase dimerisation" evidence="11">
    <location>
        <begin position="368"/>
        <end position="458"/>
    </location>
</feature>
<keyword evidence="2 10" id="KW-0285">Flavoprotein</keyword>
<dbReference type="InterPro" id="IPR001100">
    <property type="entry name" value="Pyr_nuc-diS_OxRdtase"/>
</dbReference>
<dbReference type="InterPro" id="IPR012999">
    <property type="entry name" value="Pyr_OxRdtase_I_AS"/>
</dbReference>